<proteinExistence type="predicted"/>
<protein>
    <submittedName>
        <fullName evidence="2">Uncharacterized protein</fullName>
    </submittedName>
</protein>
<organism evidence="2 3">
    <name type="scientific">Rhodococcus wratislaviensis</name>
    <name type="common">Tsukamurella wratislaviensis</name>
    <dbReference type="NCBI Taxonomy" id="44752"/>
    <lineage>
        <taxon>Bacteria</taxon>
        <taxon>Bacillati</taxon>
        <taxon>Actinomycetota</taxon>
        <taxon>Actinomycetes</taxon>
        <taxon>Mycobacteriales</taxon>
        <taxon>Nocardiaceae</taxon>
        <taxon>Rhodococcus</taxon>
    </lineage>
</organism>
<comment type="caution">
    <text evidence="2">The sequence shown here is derived from an EMBL/GenBank/DDBJ whole genome shotgun (WGS) entry which is preliminary data.</text>
</comment>
<dbReference type="Proteomes" id="UP000287519">
    <property type="component" value="Unassembled WGS sequence"/>
</dbReference>
<feature type="compositionally biased region" description="Polar residues" evidence="1">
    <location>
        <begin position="43"/>
        <end position="60"/>
    </location>
</feature>
<gene>
    <name evidence="2" type="ORF">Rhow_000439</name>
</gene>
<evidence type="ECO:0000256" key="1">
    <source>
        <dbReference type="SAM" id="MobiDB-lite"/>
    </source>
</evidence>
<sequence>MTDQRDGLLDPDSSMNEFSHCAKPEKPCCTVGNSSKPPEPGSAGNNTGVVVTRTGPTSLWRNRDLEKKV</sequence>
<keyword evidence="3" id="KW-1185">Reference proteome</keyword>
<feature type="region of interest" description="Disordered" evidence="1">
    <location>
        <begin position="32"/>
        <end position="69"/>
    </location>
</feature>
<name>A0A402CMR6_RHOWR</name>
<accession>A0A402CMR6</accession>
<dbReference type="EMBL" id="BHYM01000110">
    <property type="protein sequence ID" value="GCE44813.1"/>
    <property type="molecule type" value="Genomic_DNA"/>
</dbReference>
<evidence type="ECO:0000313" key="2">
    <source>
        <dbReference type="EMBL" id="GCE44813.1"/>
    </source>
</evidence>
<evidence type="ECO:0000313" key="3">
    <source>
        <dbReference type="Proteomes" id="UP000287519"/>
    </source>
</evidence>
<dbReference type="AlphaFoldDB" id="A0A402CMR6"/>
<reference evidence="2 3" key="1">
    <citation type="submission" date="2018-11" db="EMBL/GenBank/DDBJ databases">
        <title>Microbial catabolism of amino acid.</title>
        <authorList>
            <person name="Hibi M."/>
            <person name="Ogawa J."/>
        </authorList>
    </citation>
    <scope>NUCLEOTIDE SEQUENCE [LARGE SCALE GENOMIC DNA]</scope>
    <source>
        <strain evidence="2 3">C31-06</strain>
    </source>
</reference>